<proteinExistence type="predicted"/>
<evidence type="ECO:0000313" key="2">
    <source>
        <dbReference type="EMBL" id="KAF7404412.1"/>
    </source>
</evidence>
<accession>A0A834KEG6</accession>
<sequence>MSCTCTSKLLKKEEEEEEEEDEEEEEKISAVWEKDEGEDCKEQKDLHRDSLLNKSLIGFTNEQHANDEGS</sequence>
<comment type="caution">
    <text evidence="2">The sequence shown here is derived from an EMBL/GenBank/DDBJ whole genome shotgun (WGS) entry which is preliminary data.</text>
</comment>
<feature type="compositionally biased region" description="Acidic residues" evidence="1">
    <location>
        <begin position="14"/>
        <end position="26"/>
    </location>
</feature>
<reference evidence="2" key="1">
    <citation type="journal article" date="2020" name="G3 (Bethesda)">
        <title>High-Quality Assemblies for Three Invasive Social Wasps from the &lt;i&gt;Vespula&lt;/i&gt; Genus.</title>
        <authorList>
            <person name="Harrop T.W.R."/>
            <person name="Guhlin J."/>
            <person name="McLaughlin G.M."/>
            <person name="Permina E."/>
            <person name="Stockwell P."/>
            <person name="Gilligan J."/>
            <person name="Le Lec M.F."/>
            <person name="Gruber M.A.M."/>
            <person name="Quinn O."/>
            <person name="Lovegrove M."/>
            <person name="Duncan E.J."/>
            <person name="Remnant E.J."/>
            <person name="Van Eeckhoven J."/>
            <person name="Graham B."/>
            <person name="Knapp R.A."/>
            <person name="Langford K.W."/>
            <person name="Kronenberg Z."/>
            <person name="Press M.O."/>
            <person name="Eacker S.M."/>
            <person name="Wilson-Rankin E.E."/>
            <person name="Purcell J."/>
            <person name="Lester P.J."/>
            <person name="Dearden P.K."/>
        </authorList>
    </citation>
    <scope>NUCLEOTIDE SEQUENCE</scope>
    <source>
        <strain evidence="2">Volc-1</strain>
    </source>
</reference>
<protein>
    <submittedName>
        <fullName evidence="2">Uncharacterized protein</fullName>
    </submittedName>
</protein>
<name>A0A834KEG6_VESPE</name>
<evidence type="ECO:0000256" key="1">
    <source>
        <dbReference type="SAM" id="MobiDB-lite"/>
    </source>
</evidence>
<feature type="region of interest" description="Disordered" evidence="1">
    <location>
        <begin position="1"/>
        <end position="46"/>
    </location>
</feature>
<dbReference type="AlphaFoldDB" id="A0A834KEG6"/>
<evidence type="ECO:0000313" key="3">
    <source>
        <dbReference type="Proteomes" id="UP000600918"/>
    </source>
</evidence>
<organism evidence="2 3">
    <name type="scientific">Vespula pensylvanica</name>
    <name type="common">Western yellow jacket</name>
    <name type="synonym">Wasp</name>
    <dbReference type="NCBI Taxonomy" id="30213"/>
    <lineage>
        <taxon>Eukaryota</taxon>
        <taxon>Metazoa</taxon>
        <taxon>Ecdysozoa</taxon>
        <taxon>Arthropoda</taxon>
        <taxon>Hexapoda</taxon>
        <taxon>Insecta</taxon>
        <taxon>Pterygota</taxon>
        <taxon>Neoptera</taxon>
        <taxon>Endopterygota</taxon>
        <taxon>Hymenoptera</taxon>
        <taxon>Apocrita</taxon>
        <taxon>Aculeata</taxon>
        <taxon>Vespoidea</taxon>
        <taxon>Vespidae</taxon>
        <taxon>Vespinae</taxon>
        <taxon>Vespula</taxon>
    </lineage>
</organism>
<gene>
    <name evidence="2" type="ORF">H0235_015106</name>
</gene>
<keyword evidence="3" id="KW-1185">Reference proteome</keyword>
<dbReference type="EMBL" id="JACSDY010000016">
    <property type="protein sequence ID" value="KAF7404412.1"/>
    <property type="molecule type" value="Genomic_DNA"/>
</dbReference>
<dbReference type="Proteomes" id="UP000600918">
    <property type="component" value="Unassembled WGS sequence"/>
</dbReference>